<dbReference type="PROSITE" id="PS50928">
    <property type="entry name" value="ABC_TM1"/>
    <property type="match status" value="1"/>
</dbReference>
<feature type="transmembrane region" description="Helical" evidence="7">
    <location>
        <begin position="32"/>
        <end position="52"/>
    </location>
</feature>
<feature type="transmembrane region" description="Helical" evidence="7">
    <location>
        <begin position="160"/>
        <end position="180"/>
    </location>
</feature>
<dbReference type="InterPro" id="IPR000515">
    <property type="entry name" value="MetI-like"/>
</dbReference>
<evidence type="ECO:0000256" key="7">
    <source>
        <dbReference type="RuleBase" id="RU363032"/>
    </source>
</evidence>
<accession>A0A7Z0C457</accession>
<evidence type="ECO:0000256" key="6">
    <source>
        <dbReference type="ARBA" id="ARBA00023136"/>
    </source>
</evidence>
<sequence length="346" mass="36817">MTLTAGPEVAALAPTRRRLGGGYAGYAATKGLGALASLGFVLVVNFFLFRVLPGDPARTLGRGRFTTAEQVEDFNATYGLDQPLPQQFWTYLTTTLSGDLGISLRYRVPVSELILDRIGPTLLLVGSSTVLAALIGIWIGVRAAWARGRAFDRFSTSTSLTLYSMPEWWLGLLLIATLAVGPGPLPGLFPTGGLHSVDADPWSLAGVADTAHHLALPVLTLTLAYLADYALVMRSSLLEEVRSDYLVTARAKGLRDAAVRDRHAVPNALLPTTTVVALNFGFVVAGAITVETVFSIPGLGLLATEALEIPDFWVLQGTFLVAATCVILANLAANLLYGVLDPRVRT</sequence>
<keyword evidence="10" id="KW-1185">Reference proteome</keyword>
<dbReference type="CDD" id="cd06261">
    <property type="entry name" value="TM_PBP2"/>
    <property type="match status" value="1"/>
</dbReference>
<dbReference type="AlphaFoldDB" id="A0A7Z0C457"/>
<keyword evidence="2 7" id="KW-0813">Transport</keyword>
<dbReference type="SUPFAM" id="SSF161098">
    <property type="entry name" value="MetI-like"/>
    <property type="match status" value="1"/>
</dbReference>
<dbReference type="InterPro" id="IPR035906">
    <property type="entry name" value="MetI-like_sf"/>
</dbReference>
<evidence type="ECO:0000256" key="4">
    <source>
        <dbReference type="ARBA" id="ARBA00022692"/>
    </source>
</evidence>
<evidence type="ECO:0000256" key="3">
    <source>
        <dbReference type="ARBA" id="ARBA00022475"/>
    </source>
</evidence>
<reference evidence="9 10" key="1">
    <citation type="submission" date="2020-07" db="EMBL/GenBank/DDBJ databases">
        <title>Sequencing the genomes of 1000 actinobacteria strains.</title>
        <authorList>
            <person name="Klenk H.-P."/>
        </authorList>
    </citation>
    <scope>NUCLEOTIDE SEQUENCE [LARGE SCALE GENOMIC DNA]</scope>
    <source>
        <strain evidence="9 10">DSM 18248</strain>
    </source>
</reference>
<evidence type="ECO:0000256" key="5">
    <source>
        <dbReference type="ARBA" id="ARBA00022989"/>
    </source>
</evidence>
<comment type="subcellular location">
    <subcellularLocation>
        <location evidence="1 7">Cell membrane</location>
        <topology evidence="1 7">Multi-pass membrane protein</topology>
    </subcellularLocation>
</comment>
<protein>
    <submittedName>
        <fullName evidence="9">Peptide/nickel transport system permease protein</fullName>
    </submittedName>
</protein>
<dbReference type="EMBL" id="JACBZI010000001">
    <property type="protein sequence ID" value="NYI11828.1"/>
    <property type="molecule type" value="Genomic_DNA"/>
</dbReference>
<dbReference type="RefSeq" id="WP_343045724.1">
    <property type="nucleotide sequence ID" value="NZ_BAAAPP010000019.1"/>
</dbReference>
<keyword evidence="3" id="KW-1003">Cell membrane</keyword>
<proteinExistence type="inferred from homology"/>
<evidence type="ECO:0000259" key="8">
    <source>
        <dbReference type="PROSITE" id="PS50928"/>
    </source>
</evidence>
<feature type="domain" description="ABC transmembrane type-1" evidence="8">
    <location>
        <begin position="118"/>
        <end position="337"/>
    </location>
</feature>
<evidence type="ECO:0000256" key="1">
    <source>
        <dbReference type="ARBA" id="ARBA00004651"/>
    </source>
</evidence>
<keyword evidence="5 7" id="KW-1133">Transmembrane helix</keyword>
<gene>
    <name evidence="9" type="ORF">BKA05_003343</name>
</gene>
<name>A0A7Z0C457_9ACTN</name>
<keyword evidence="4 7" id="KW-0812">Transmembrane</keyword>
<keyword evidence="6 7" id="KW-0472">Membrane</keyword>
<evidence type="ECO:0000313" key="9">
    <source>
        <dbReference type="EMBL" id="NYI11828.1"/>
    </source>
</evidence>
<organism evidence="9 10">
    <name type="scientific">Nocardioides marinus</name>
    <dbReference type="NCBI Taxonomy" id="374514"/>
    <lineage>
        <taxon>Bacteria</taxon>
        <taxon>Bacillati</taxon>
        <taxon>Actinomycetota</taxon>
        <taxon>Actinomycetes</taxon>
        <taxon>Propionibacteriales</taxon>
        <taxon>Nocardioidaceae</taxon>
        <taxon>Nocardioides</taxon>
    </lineage>
</organism>
<dbReference type="InterPro" id="IPR045621">
    <property type="entry name" value="BPD_transp_1_N"/>
</dbReference>
<feature type="transmembrane region" description="Helical" evidence="7">
    <location>
        <begin position="214"/>
        <end position="232"/>
    </location>
</feature>
<comment type="similarity">
    <text evidence="7">Belongs to the binding-protein-dependent transport system permease family.</text>
</comment>
<comment type="caution">
    <text evidence="9">The sequence shown here is derived from an EMBL/GenBank/DDBJ whole genome shotgun (WGS) entry which is preliminary data.</text>
</comment>
<dbReference type="Proteomes" id="UP000537326">
    <property type="component" value="Unassembled WGS sequence"/>
</dbReference>
<dbReference type="Pfam" id="PF19300">
    <property type="entry name" value="BPD_transp_1_N"/>
    <property type="match status" value="1"/>
</dbReference>
<dbReference type="GO" id="GO:0005886">
    <property type="term" value="C:plasma membrane"/>
    <property type="evidence" value="ECO:0007669"/>
    <property type="project" value="UniProtKB-SubCell"/>
</dbReference>
<feature type="transmembrane region" description="Helical" evidence="7">
    <location>
        <begin position="314"/>
        <end position="340"/>
    </location>
</feature>
<evidence type="ECO:0000256" key="2">
    <source>
        <dbReference type="ARBA" id="ARBA00022448"/>
    </source>
</evidence>
<dbReference type="Pfam" id="PF00528">
    <property type="entry name" value="BPD_transp_1"/>
    <property type="match status" value="1"/>
</dbReference>
<feature type="transmembrane region" description="Helical" evidence="7">
    <location>
        <begin position="268"/>
        <end position="294"/>
    </location>
</feature>
<dbReference type="PANTHER" id="PTHR43376:SF1">
    <property type="entry name" value="OLIGOPEPTIDE TRANSPORT SYSTEM PERMEASE PROTEIN"/>
    <property type="match status" value="1"/>
</dbReference>
<dbReference type="GO" id="GO:0055085">
    <property type="term" value="P:transmembrane transport"/>
    <property type="evidence" value="ECO:0007669"/>
    <property type="project" value="InterPro"/>
</dbReference>
<dbReference type="Gene3D" id="1.10.3720.10">
    <property type="entry name" value="MetI-like"/>
    <property type="match status" value="1"/>
</dbReference>
<feature type="transmembrane region" description="Helical" evidence="7">
    <location>
        <begin position="118"/>
        <end position="139"/>
    </location>
</feature>
<evidence type="ECO:0000313" key="10">
    <source>
        <dbReference type="Proteomes" id="UP000537326"/>
    </source>
</evidence>
<dbReference type="PANTHER" id="PTHR43376">
    <property type="entry name" value="OLIGOPEPTIDE TRANSPORT SYSTEM PERMEASE PROTEIN"/>
    <property type="match status" value="1"/>
</dbReference>